<feature type="region of interest" description="Disordered" evidence="1">
    <location>
        <begin position="142"/>
        <end position="177"/>
    </location>
</feature>
<evidence type="ECO:0000313" key="4">
    <source>
        <dbReference type="Proteomes" id="UP000028607"/>
    </source>
</evidence>
<dbReference type="Proteomes" id="UP000028607">
    <property type="component" value="Unassembled WGS sequence"/>
</dbReference>
<sequence length="565" mass="58080">MHPSSLTEVPPLGPLPAPRDMGPDSMGVPQDMLGFSLSLDMQAGTATTNVAARLQQIVQAPPRTHEIMRLLHEGQLEALLTSEEPGDPPDEPPFAEGRSGAEGNESASFPEDPDAAAATEASLTNIPDVSSEQGIAAILAASGPPETPEAGGSSSAASGPLNRPEPAPAGVHDPLAKGELRFVPRRNQGAPSGARVVDLPAESLIPADQGPETVSVTPAASFLPREGEGLEKAAESAPVFSGTASGARQAAVSLTAASQAPSVIVPAAPGQDRGIVGLAPGSEPSGQGGEAAPAALSGLSGGPELDGANPARSPENAPPPGPSPISVRPGHSDQTRPSSDLMPAASENQREAAAVRTSDRPQNESGAQTASPMAPSAASPAEHISSTTGSEWRNVSPEEAEGPRESGAIRSDPLFTAPADTKVRFPAQVPPSVGHSVAHQISVALATMPDQPVEISLSPEELGRVRLTLHAADQGMTVSIQTERPETLDLMRRHIDSLAREMRDLGYETLSFNFGQPNGQERFAQDMTAPESRHQPDDASFEPVTARPALPPQHGAGASGLDLRL</sequence>
<feature type="region of interest" description="Disordered" evidence="1">
    <location>
        <begin position="81"/>
        <end position="115"/>
    </location>
</feature>
<feature type="region of interest" description="Disordered" evidence="1">
    <location>
        <begin position="243"/>
        <end position="412"/>
    </location>
</feature>
<dbReference type="EMBL" id="AQRC01000013">
    <property type="protein sequence ID" value="KFE34083.1"/>
    <property type="molecule type" value="Genomic_DNA"/>
</dbReference>
<feature type="compositionally biased region" description="Low complexity" evidence="1">
    <location>
        <begin position="370"/>
        <end position="381"/>
    </location>
</feature>
<accession>A0A085TTN6</accession>
<organism evidence="3 4">
    <name type="scientific">Thioclava atlantica</name>
    <dbReference type="NCBI Taxonomy" id="1317124"/>
    <lineage>
        <taxon>Bacteria</taxon>
        <taxon>Pseudomonadati</taxon>
        <taxon>Pseudomonadota</taxon>
        <taxon>Alphaproteobacteria</taxon>
        <taxon>Rhodobacterales</taxon>
        <taxon>Paracoccaceae</taxon>
        <taxon>Thioclava</taxon>
    </lineage>
</organism>
<dbReference type="AlphaFoldDB" id="A0A085TTN6"/>
<keyword evidence="4" id="KW-1185">Reference proteome</keyword>
<dbReference type="STRING" id="1317124.DW2_15225"/>
<dbReference type="CDD" id="cd17470">
    <property type="entry name" value="T3SS_Flik_C"/>
    <property type="match status" value="1"/>
</dbReference>
<protein>
    <recommendedName>
        <fullName evidence="2">Flagellar hook-length control protein-like C-terminal domain-containing protein</fullName>
    </recommendedName>
</protein>
<feature type="compositionally biased region" description="Low complexity" evidence="1">
    <location>
        <begin position="150"/>
        <end position="159"/>
    </location>
</feature>
<proteinExistence type="predicted"/>
<reference evidence="3 4" key="2">
    <citation type="journal article" date="2015" name="Antonie Van Leeuwenhoek">
        <title>Thioclava indica sp. nov., isolated from surface seawater of the Indian Ocean.</title>
        <authorList>
            <person name="Liu Y."/>
            <person name="Lai Q."/>
            <person name="Du J."/>
            <person name="Xu H."/>
            <person name="Jiang L."/>
            <person name="Shao Z."/>
        </authorList>
    </citation>
    <scope>NUCLEOTIDE SEQUENCE [LARGE SCALE GENOMIC DNA]</scope>
    <source>
        <strain evidence="3 4">13D2W-2</strain>
    </source>
</reference>
<dbReference type="eggNOG" id="COG3144">
    <property type="taxonomic scope" value="Bacteria"/>
</dbReference>
<dbReference type="Gene3D" id="3.30.750.140">
    <property type="match status" value="1"/>
</dbReference>
<dbReference type="Pfam" id="PF02120">
    <property type="entry name" value="Flg_hook"/>
    <property type="match status" value="1"/>
</dbReference>
<comment type="caution">
    <text evidence="3">The sequence shown here is derived from an EMBL/GenBank/DDBJ whole genome shotgun (WGS) entry which is preliminary data.</text>
</comment>
<name>A0A085TTN6_9RHOB</name>
<feature type="domain" description="Flagellar hook-length control protein-like C-terminal" evidence="2">
    <location>
        <begin position="453"/>
        <end position="521"/>
    </location>
</feature>
<feature type="compositionally biased region" description="Polar residues" evidence="1">
    <location>
        <begin position="384"/>
        <end position="393"/>
    </location>
</feature>
<reference evidence="4" key="1">
    <citation type="submission" date="2013-04" db="EMBL/GenBank/DDBJ databases">
        <title>Thioclava sp. 13D2W-2 Genome Sequencing.</title>
        <authorList>
            <person name="Lai Q."/>
            <person name="Li G."/>
            <person name="Shao Z."/>
        </authorList>
    </citation>
    <scope>NUCLEOTIDE SEQUENCE [LARGE SCALE GENOMIC DNA]</scope>
    <source>
        <strain evidence="4">13D2W-2</strain>
    </source>
</reference>
<feature type="region of interest" description="Disordered" evidence="1">
    <location>
        <begin position="526"/>
        <end position="565"/>
    </location>
</feature>
<feature type="region of interest" description="Disordered" evidence="1">
    <location>
        <begin position="1"/>
        <end position="28"/>
    </location>
</feature>
<dbReference type="InterPro" id="IPR021136">
    <property type="entry name" value="Flagellar_hook_control-like_C"/>
</dbReference>
<dbReference type="PATRIC" id="fig|1317124.6.peg.3060"/>
<evidence type="ECO:0000313" key="3">
    <source>
        <dbReference type="EMBL" id="KFE34083.1"/>
    </source>
</evidence>
<dbReference type="InterPro" id="IPR038610">
    <property type="entry name" value="FliK-like_C_sf"/>
</dbReference>
<evidence type="ECO:0000256" key="1">
    <source>
        <dbReference type="SAM" id="MobiDB-lite"/>
    </source>
</evidence>
<evidence type="ECO:0000259" key="2">
    <source>
        <dbReference type="Pfam" id="PF02120"/>
    </source>
</evidence>
<gene>
    <name evidence="3" type="ORF">DW2_15225</name>
</gene>